<accession>A0ABU6CW67</accession>
<keyword evidence="2" id="KW-0349">Heme</keyword>
<dbReference type="PANTHER" id="PTHR47366">
    <property type="entry name" value="TWO-ON-TWO HEMOGLOBIN-3"/>
    <property type="match status" value="1"/>
</dbReference>
<dbReference type="InterPro" id="IPR001486">
    <property type="entry name" value="Hemoglobin_trunc"/>
</dbReference>
<dbReference type="Pfam" id="PF01152">
    <property type="entry name" value="Bac_globin"/>
    <property type="match status" value="1"/>
</dbReference>
<evidence type="ECO:0000256" key="3">
    <source>
        <dbReference type="ARBA" id="ARBA00022723"/>
    </source>
</evidence>
<dbReference type="RefSeq" id="WP_324694474.1">
    <property type="nucleotide sequence ID" value="NZ_JAYMYJ010000086.1"/>
</dbReference>
<keyword evidence="7" id="KW-1185">Reference proteome</keyword>
<reference evidence="7" key="1">
    <citation type="submission" date="2023-07" db="EMBL/GenBank/DDBJ databases">
        <title>The carbon used by Thiothrix.</title>
        <authorList>
            <person name="Chen L."/>
        </authorList>
    </citation>
    <scope>NUCLEOTIDE SEQUENCE [LARGE SCALE GENOMIC DNA]</scope>
</reference>
<organism evidence="6 7">
    <name type="scientific">Candidatus Thiothrix phosphatis</name>
    <dbReference type="NCBI Taxonomy" id="3112415"/>
    <lineage>
        <taxon>Bacteria</taxon>
        <taxon>Pseudomonadati</taxon>
        <taxon>Pseudomonadota</taxon>
        <taxon>Gammaproteobacteria</taxon>
        <taxon>Thiotrichales</taxon>
        <taxon>Thiotrichaceae</taxon>
        <taxon>Thiothrix</taxon>
    </lineage>
</organism>
<dbReference type="Gene3D" id="1.10.490.10">
    <property type="entry name" value="Globins"/>
    <property type="match status" value="1"/>
</dbReference>
<keyword evidence="3" id="KW-0479">Metal-binding</keyword>
<gene>
    <name evidence="6" type="ORF">VSS37_08870</name>
</gene>
<dbReference type="Proteomes" id="UP001308005">
    <property type="component" value="Unassembled WGS sequence"/>
</dbReference>
<dbReference type="InterPro" id="IPR012292">
    <property type="entry name" value="Globin/Proto"/>
</dbReference>
<name>A0ABU6CW67_9GAMM</name>
<comment type="similarity">
    <text evidence="5">Belongs to the truncated hemoglobin family. Group II subfamily.</text>
</comment>
<dbReference type="InterPro" id="IPR044203">
    <property type="entry name" value="GlbO/GLB3-like"/>
</dbReference>
<sequence length="130" mass="15131">MELPITTHYDMLGGENGVRRLVNRFYDLMDELPETWELRKIHAQDLQGARDKLFKFLSGWLGGSGLYEAEYGHPRLRLRHMPFPVNTQMRDQWLLCMGMALDEQLPDELLKSQLKSAFAKVADHMRNRAG</sequence>
<dbReference type="EMBL" id="JAYMYJ010000086">
    <property type="protein sequence ID" value="MEB4591087.1"/>
    <property type="molecule type" value="Genomic_DNA"/>
</dbReference>
<dbReference type="CDD" id="cd14773">
    <property type="entry name" value="TrHb2_PhHbO-like_O"/>
    <property type="match status" value="1"/>
</dbReference>
<evidence type="ECO:0000313" key="7">
    <source>
        <dbReference type="Proteomes" id="UP001308005"/>
    </source>
</evidence>
<evidence type="ECO:0000313" key="6">
    <source>
        <dbReference type="EMBL" id="MEB4591087.1"/>
    </source>
</evidence>
<dbReference type="PANTHER" id="PTHR47366:SF1">
    <property type="entry name" value="TWO-ON-TWO HEMOGLOBIN-3"/>
    <property type="match status" value="1"/>
</dbReference>
<evidence type="ECO:0000256" key="5">
    <source>
        <dbReference type="ARBA" id="ARBA00034496"/>
    </source>
</evidence>
<keyword evidence="1" id="KW-0813">Transport</keyword>
<keyword evidence="4" id="KW-0408">Iron</keyword>
<dbReference type="InterPro" id="IPR009050">
    <property type="entry name" value="Globin-like_sf"/>
</dbReference>
<evidence type="ECO:0000256" key="4">
    <source>
        <dbReference type="ARBA" id="ARBA00023004"/>
    </source>
</evidence>
<evidence type="ECO:0000256" key="2">
    <source>
        <dbReference type="ARBA" id="ARBA00022617"/>
    </source>
</evidence>
<evidence type="ECO:0000256" key="1">
    <source>
        <dbReference type="ARBA" id="ARBA00022448"/>
    </source>
</evidence>
<protein>
    <submittedName>
        <fullName evidence="6">Group II truncated hemoglobin</fullName>
    </submittedName>
</protein>
<proteinExistence type="inferred from homology"/>
<dbReference type="SUPFAM" id="SSF46458">
    <property type="entry name" value="Globin-like"/>
    <property type="match status" value="1"/>
</dbReference>
<comment type="caution">
    <text evidence="6">The sequence shown here is derived from an EMBL/GenBank/DDBJ whole genome shotgun (WGS) entry which is preliminary data.</text>
</comment>